<feature type="region of interest" description="Disordered" evidence="3">
    <location>
        <begin position="80"/>
        <end position="113"/>
    </location>
</feature>
<dbReference type="EMBL" id="JBHMBS010000010">
    <property type="protein sequence ID" value="MFB9678290.1"/>
    <property type="molecule type" value="Genomic_DNA"/>
</dbReference>
<dbReference type="PANTHER" id="PTHR34136:SF1">
    <property type="entry name" value="UDP-N-ACETYL-D-MANNOSAMINURONIC ACID TRANSFERASE"/>
    <property type="match status" value="1"/>
</dbReference>
<dbReference type="Proteomes" id="UP001589610">
    <property type="component" value="Unassembled WGS sequence"/>
</dbReference>
<dbReference type="CDD" id="cd06533">
    <property type="entry name" value="Glyco_transf_WecG_TagA"/>
    <property type="match status" value="1"/>
</dbReference>
<protein>
    <submittedName>
        <fullName evidence="4">WecB/TagA/CpsF family glycosyltransferase</fullName>
    </submittedName>
</protein>
<reference evidence="4 5" key="1">
    <citation type="submission" date="2024-09" db="EMBL/GenBank/DDBJ databases">
        <authorList>
            <person name="Sun Q."/>
            <person name="Mori K."/>
        </authorList>
    </citation>
    <scope>NUCLEOTIDE SEQUENCE [LARGE SCALE GENOMIC DNA]</scope>
    <source>
        <strain evidence="4 5">JCM 3028</strain>
    </source>
</reference>
<organism evidence="4 5">
    <name type="scientific">Streptosporangium vulgare</name>
    <dbReference type="NCBI Taxonomy" id="46190"/>
    <lineage>
        <taxon>Bacteria</taxon>
        <taxon>Bacillati</taxon>
        <taxon>Actinomycetota</taxon>
        <taxon>Actinomycetes</taxon>
        <taxon>Streptosporangiales</taxon>
        <taxon>Streptosporangiaceae</taxon>
        <taxon>Streptosporangium</taxon>
    </lineage>
</organism>
<evidence type="ECO:0000256" key="3">
    <source>
        <dbReference type="SAM" id="MobiDB-lite"/>
    </source>
</evidence>
<evidence type="ECO:0000313" key="4">
    <source>
        <dbReference type="EMBL" id="MFB9678290.1"/>
    </source>
</evidence>
<feature type="compositionally biased region" description="Basic residues" evidence="3">
    <location>
        <begin position="166"/>
        <end position="178"/>
    </location>
</feature>
<evidence type="ECO:0000256" key="1">
    <source>
        <dbReference type="ARBA" id="ARBA00022676"/>
    </source>
</evidence>
<feature type="region of interest" description="Disordered" evidence="3">
    <location>
        <begin position="132"/>
        <end position="178"/>
    </location>
</feature>
<dbReference type="NCBIfam" id="TIGR00696">
    <property type="entry name" value="wecG_tagA_cpsF"/>
    <property type="match status" value="1"/>
</dbReference>
<keyword evidence="5" id="KW-1185">Reference proteome</keyword>
<proteinExistence type="predicted"/>
<dbReference type="InterPro" id="IPR004629">
    <property type="entry name" value="WecG_TagA_CpsF"/>
</dbReference>
<gene>
    <name evidence="4" type="ORF">ACFFRH_22635</name>
</gene>
<dbReference type="Pfam" id="PF03808">
    <property type="entry name" value="Glyco_tran_WecG"/>
    <property type="match status" value="1"/>
</dbReference>
<dbReference type="PANTHER" id="PTHR34136">
    <property type="match status" value="1"/>
</dbReference>
<keyword evidence="2" id="KW-0808">Transferase</keyword>
<dbReference type="RefSeq" id="WP_386159335.1">
    <property type="nucleotide sequence ID" value="NZ_JBHMBS010000010.1"/>
</dbReference>
<evidence type="ECO:0000313" key="5">
    <source>
        <dbReference type="Proteomes" id="UP001589610"/>
    </source>
</evidence>
<sequence length="432" mass="46526">MAPITEQPRVTLRHGAWIVPSTPDRAVERPQALAPYGPPVASLLTGHAVKRPPVSPRHGLVLAPSAAGQAVERPHTTVRHGLPVVPLPPGRAAEPPQVVTRRDSPVMSSPVTRPVAPAARDVAAPIRPLTDHRSATTGHDPVPGLPAVAGRAGTPVARRGATSGVPRRRPRPDKATRRRLRRRVHVAGVAIDPMTESEVVDHVVAALKRGEGGHLVTPNVDISRTVARDPRARRFVERADLAVADGMPLVWAARLLGTPLPGRVTGADLIWSLSEAAAFYRHPVYLLGGPPGTAARAARELVNRHPKLVIAGVGAPPYGFEDDPESYARVRDDVIAAAPRLVFVGLGFPRQERLITSLRRDLPGTWFVGCGSAIAFAAGTVRRAPAWMRRGGLEWVFRLTREPGRLARRYLVDDLPYALRLLTVSLVRGLFS</sequence>
<keyword evidence="1" id="KW-0328">Glycosyltransferase</keyword>
<accession>A0ABV5TGN7</accession>
<comment type="caution">
    <text evidence="4">The sequence shown here is derived from an EMBL/GenBank/DDBJ whole genome shotgun (WGS) entry which is preliminary data.</text>
</comment>
<name>A0ABV5TGN7_9ACTN</name>
<evidence type="ECO:0000256" key="2">
    <source>
        <dbReference type="ARBA" id="ARBA00022679"/>
    </source>
</evidence>